<dbReference type="Proteomes" id="UP000824782">
    <property type="component" value="Unassembled WGS sequence"/>
</dbReference>
<name>A0AAV6YEK3_ENGPU</name>
<dbReference type="EMBL" id="WNYA01059696">
    <property type="protein sequence ID" value="KAG8535687.1"/>
    <property type="molecule type" value="Genomic_DNA"/>
</dbReference>
<reference evidence="1" key="1">
    <citation type="thesis" date="2020" institute="ProQuest LLC" country="789 East Eisenhower Parkway, Ann Arbor, MI, USA">
        <title>Comparative Genomics and Chromosome Evolution.</title>
        <authorList>
            <person name="Mudd A.B."/>
        </authorList>
    </citation>
    <scope>NUCLEOTIDE SEQUENCE</scope>
    <source>
        <strain evidence="1">237g6f4</strain>
        <tissue evidence="1">Blood</tissue>
    </source>
</reference>
<gene>
    <name evidence="1" type="ORF">GDO81_027975</name>
</gene>
<sequence length="87" mass="9955">MRHIVKQMLQLHNLDTPIYYAFISAFFKIYSGPCDVSCGNGHNSLNVKQSHLGKNFRSLFSHQLKNWKVGNEGGLSMEGHIFLFSRL</sequence>
<protein>
    <submittedName>
        <fullName evidence="1">Uncharacterized protein</fullName>
    </submittedName>
</protein>
<evidence type="ECO:0000313" key="2">
    <source>
        <dbReference type="Proteomes" id="UP000824782"/>
    </source>
</evidence>
<accession>A0AAV6YEK3</accession>
<comment type="caution">
    <text evidence="1">The sequence shown here is derived from an EMBL/GenBank/DDBJ whole genome shotgun (WGS) entry which is preliminary data.</text>
</comment>
<proteinExistence type="predicted"/>
<organism evidence="1 2">
    <name type="scientific">Engystomops pustulosus</name>
    <name type="common">Tungara frog</name>
    <name type="synonym">Physalaemus pustulosus</name>
    <dbReference type="NCBI Taxonomy" id="76066"/>
    <lineage>
        <taxon>Eukaryota</taxon>
        <taxon>Metazoa</taxon>
        <taxon>Chordata</taxon>
        <taxon>Craniata</taxon>
        <taxon>Vertebrata</taxon>
        <taxon>Euteleostomi</taxon>
        <taxon>Amphibia</taxon>
        <taxon>Batrachia</taxon>
        <taxon>Anura</taxon>
        <taxon>Neobatrachia</taxon>
        <taxon>Hyloidea</taxon>
        <taxon>Leptodactylidae</taxon>
        <taxon>Leiuperinae</taxon>
        <taxon>Engystomops</taxon>
    </lineage>
</organism>
<keyword evidence="2" id="KW-1185">Reference proteome</keyword>
<dbReference type="AlphaFoldDB" id="A0AAV6YEK3"/>
<evidence type="ECO:0000313" key="1">
    <source>
        <dbReference type="EMBL" id="KAG8535687.1"/>
    </source>
</evidence>